<evidence type="ECO:0000313" key="3">
    <source>
        <dbReference type="Proteomes" id="UP000799766"/>
    </source>
</evidence>
<feature type="region of interest" description="Disordered" evidence="1">
    <location>
        <begin position="1"/>
        <end position="48"/>
    </location>
</feature>
<organism evidence="2 3">
    <name type="scientific">Lineolata rhizophorae</name>
    <dbReference type="NCBI Taxonomy" id="578093"/>
    <lineage>
        <taxon>Eukaryota</taxon>
        <taxon>Fungi</taxon>
        <taxon>Dikarya</taxon>
        <taxon>Ascomycota</taxon>
        <taxon>Pezizomycotina</taxon>
        <taxon>Dothideomycetes</taxon>
        <taxon>Dothideomycetes incertae sedis</taxon>
        <taxon>Lineolatales</taxon>
        <taxon>Lineolataceae</taxon>
        <taxon>Lineolata</taxon>
    </lineage>
</organism>
<reference evidence="2" key="1">
    <citation type="journal article" date="2020" name="Stud. Mycol.">
        <title>101 Dothideomycetes genomes: a test case for predicting lifestyles and emergence of pathogens.</title>
        <authorList>
            <person name="Haridas S."/>
            <person name="Albert R."/>
            <person name="Binder M."/>
            <person name="Bloem J."/>
            <person name="Labutti K."/>
            <person name="Salamov A."/>
            <person name="Andreopoulos B."/>
            <person name="Baker S."/>
            <person name="Barry K."/>
            <person name="Bills G."/>
            <person name="Bluhm B."/>
            <person name="Cannon C."/>
            <person name="Castanera R."/>
            <person name="Culley D."/>
            <person name="Daum C."/>
            <person name="Ezra D."/>
            <person name="Gonzalez J."/>
            <person name="Henrissat B."/>
            <person name="Kuo A."/>
            <person name="Liang C."/>
            <person name="Lipzen A."/>
            <person name="Lutzoni F."/>
            <person name="Magnuson J."/>
            <person name="Mondo S."/>
            <person name="Nolan M."/>
            <person name="Ohm R."/>
            <person name="Pangilinan J."/>
            <person name="Park H.-J."/>
            <person name="Ramirez L."/>
            <person name="Alfaro M."/>
            <person name="Sun H."/>
            <person name="Tritt A."/>
            <person name="Yoshinaga Y."/>
            <person name="Zwiers L.-H."/>
            <person name="Turgeon B."/>
            <person name="Goodwin S."/>
            <person name="Spatafora J."/>
            <person name="Crous P."/>
            <person name="Grigoriev I."/>
        </authorList>
    </citation>
    <scope>NUCLEOTIDE SEQUENCE</scope>
    <source>
        <strain evidence="2">ATCC 16933</strain>
    </source>
</reference>
<gene>
    <name evidence="2" type="ORF">BDY21DRAFT_338247</name>
</gene>
<dbReference type="EMBL" id="MU001675">
    <property type="protein sequence ID" value="KAF2459436.1"/>
    <property type="molecule type" value="Genomic_DNA"/>
</dbReference>
<protein>
    <submittedName>
        <fullName evidence="2">Uncharacterized protein</fullName>
    </submittedName>
</protein>
<evidence type="ECO:0000256" key="1">
    <source>
        <dbReference type="SAM" id="MobiDB-lite"/>
    </source>
</evidence>
<sequence>MRRWKTQARAGAGAGGSEERRKKTGGRDGRSELWAHSRERRYGKGKKKVAEACGCRGSRFEERRPAARQSRRAEWRGAVAAELD</sequence>
<feature type="compositionally biased region" description="Basic and acidic residues" evidence="1">
    <location>
        <begin position="60"/>
        <end position="75"/>
    </location>
</feature>
<dbReference type="AlphaFoldDB" id="A0A6A6P608"/>
<dbReference type="Proteomes" id="UP000799766">
    <property type="component" value="Unassembled WGS sequence"/>
</dbReference>
<keyword evidence="3" id="KW-1185">Reference proteome</keyword>
<name>A0A6A6P608_9PEZI</name>
<proteinExistence type="predicted"/>
<feature type="region of interest" description="Disordered" evidence="1">
    <location>
        <begin position="60"/>
        <end position="84"/>
    </location>
</feature>
<evidence type="ECO:0000313" key="2">
    <source>
        <dbReference type="EMBL" id="KAF2459436.1"/>
    </source>
</evidence>
<feature type="compositionally biased region" description="Basic and acidic residues" evidence="1">
    <location>
        <begin position="17"/>
        <end position="42"/>
    </location>
</feature>
<accession>A0A6A6P608</accession>